<dbReference type="InterPro" id="IPR001870">
    <property type="entry name" value="B30.2/SPRY"/>
</dbReference>
<dbReference type="PANTHER" id="PTHR12245:SF7">
    <property type="entry name" value="F-BOX_SPRY DOMAIN-CONTAINING PROTEIN 1"/>
    <property type="match status" value="1"/>
</dbReference>
<organism evidence="5 6">
    <name type="scientific">Pristionchus entomophagus</name>
    <dbReference type="NCBI Taxonomy" id="358040"/>
    <lineage>
        <taxon>Eukaryota</taxon>
        <taxon>Metazoa</taxon>
        <taxon>Ecdysozoa</taxon>
        <taxon>Nematoda</taxon>
        <taxon>Chromadorea</taxon>
        <taxon>Rhabditida</taxon>
        <taxon>Rhabditina</taxon>
        <taxon>Diplogasteromorpha</taxon>
        <taxon>Diplogasteroidea</taxon>
        <taxon>Neodiplogasteridae</taxon>
        <taxon>Pristionchus</taxon>
    </lineage>
</organism>
<accession>A0AAV5T4G5</accession>
<dbReference type="InterPro" id="IPR043136">
    <property type="entry name" value="B30.2/SPRY_sf"/>
</dbReference>
<name>A0AAV5T4G5_9BILA</name>
<sequence>MAEEESKDKAGPTQVHVHKTPLRKVPTVSASRLPHSVLLHVFKFLQLRDLRSCMTACRHWFNVLNHEDSSVWRGNALLSLPQCALSDTSLLAETKSYKAKLRALAHAWNPKDSSKHNYVRPNLFTMHRHPVAQSTDGIRGKKGVSSGVHAYEITWEGPLGTVAVVGVATKHAALHCPGYVALLGSDDQSWGWNLVDNSLLHNAEHLGVYPRVNNPPKYQVEERIRMIIDCDAKKVYFERSATSEFLGIAFSCLPPVKLFPAVCAVYGNTEVSMVYLGPATMG</sequence>
<dbReference type="PROSITE" id="PS50188">
    <property type="entry name" value="B302_SPRY"/>
    <property type="match status" value="1"/>
</dbReference>
<evidence type="ECO:0000313" key="6">
    <source>
        <dbReference type="Proteomes" id="UP001432027"/>
    </source>
</evidence>
<dbReference type="InterPro" id="IPR050672">
    <property type="entry name" value="FBXO45-Fsn/SPSB_families"/>
</dbReference>
<dbReference type="SUPFAM" id="SSF81383">
    <property type="entry name" value="F-box domain"/>
    <property type="match status" value="1"/>
</dbReference>
<dbReference type="InterPro" id="IPR013320">
    <property type="entry name" value="ConA-like_dom_sf"/>
</dbReference>
<evidence type="ECO:0008006" key="7">
    <source>
        <dbReference type="Google" id="ProtNLM"/>
    </source>
</evidence>
<dbReference type="GO" id="GO:0043161">
    <property type="term" value="P:proteasome-mediated ubiquitin-dependent protein catabolic process"/>
    <property type="evidence" value="ECO:0007669"/>
    <property type="project" value="TreeGrafter"/>
</dbReference>
<dbReference type="PANTHER" id="PTHR12245">
    <property type="entry name" value="SPRY DOMAIN CONTAINING SOCS BOX PROTEIN"/>
    <property type="match status" value="1"/>
</dbReference>
<evidence type="ECO:0000256" key="1">
    <source>
        <dbReference type="ARBA" id="ARBA00023018"/>
    </source>
</evidence>
<feature type="domain" description="F-box" evidence="3">
    <location>
        <begin position="27"/>
        <end position="75"/>
    </location>
</feature>
<dbReference type="InterPro" id="IPR001810">
    <property type="entry name" value="F-box_dom"/>
</dbReference>
<reference evidence="5" key="1">
    <citation type="submission" date="2023-10" db="EMBL/GenBank/DDBJ databases">
        <title>Genome assembly of Pristionchus species.</title>
        <authorList>
            <person name="Yoshida K."/>
            <person name="Sommer R.J."/>
        </authorList>
    </citation>
    <scope>NUCLEOTIDE SEQUENCE</scope>
    <source>
        <strain evidence="5">RS0144</strain>
    </source>
</reference>
<dbReference type="Gene3D" id="2.60.120.920">
    <property type="match status" value="1"/>
</dbReference>
<keyword evidence="6" id="KW-1185">Reference proteome</keyword>
<dbReference type="Pfam" id="PF00622">
    <property type="entry name" value="SPRY"/>
    <property type="match status" value="1"/>
</dbReference>
<protein>
    <recommendedName>
        <fullName evidence="7">F-box/SPRY domain-containing protein 1</fullName>
    </recommendedName>
</protein>
<dbReference type="Proteomes" id="UP001432027">
    <property type="component" value="Unassembled WGS sequence"/>
</dbReference>
<dbReference type="AlphaFoldDB" id="A0AAV5T4G5"/>
<dbReference type="EMBL" id="BTSX01000003">
    <property type="protein sequence ID" value="GMS89078.1"/>
    <property type="molecule type" value="Genomic_DNA"/>
</dbReference>
<feature type="domain" description="B30.2/SPRY" evidence="4">
    <location>
        <begin position="86"/>
        <end position="280"/>
    </location>
</feature>
<evidence type="ECO:0000256" key="2">
    <source>
        <dbReference type="ARBA" id="ARBA00034103"/>
    </source>
</evidence>
<evidence type="ECO:0000259" key="3">
    <source>
        <dbReference type="PROSITE" id="PS50181"/>
    </source>
</evidence>
<keyword evidence="1" id="KW-0770">Synapse</keyword>
<gene>
    <name evidence="5" type="ORF">PENTCL1PPCAC_11253</name>
</gene>
<dbReference type="SMART" id="SM00256">
    <property type="entry name" value="FBOX"/>
    <property type="match status" value="1"/>
</dbReference>
<evidence type="ECO:0000259" key="4">
    <source>
        <dbReference type="PROSITE" id="PS50188"/>
    </source>
</evidence>
<dbReference type="InterPro" id="IPR003877">
    <property type="entry name" value="SPRY_dom"/>
</dbReference>
<comment type="subcellular location">
    <subcellularLocation>
        <location evidence="2">Synapse</location>
    </subcellularLocation>
</comment>
<dbReference type="SUPFAM" id="SSF49899">
    <property type="entry name" value="Concanavalin A-like lectins/glucanases"/>
    <property type="match status" value="1"/>
</dbReference>
<dbReference type="GO" id="GO:0060386">
    <property type="term" value="P:synapse assembly involved in innervation"/>
    <property type="evidence" value="ECO:0007669"/>
    <property type="project" value="TreeGrafter"/>
</dbReference>
<dbReference type="PROSITE" id="PS50181">
    <property type="entry name" value="FBOX"/>
    <property type="match status" value="1"/>
</dbReference>
<dbReference type="SMART" id="SM00449">
    <property type="entry name" value="SPRY"/>
    <property type="match status" value="1"/>
</dbReference>
<evidence type="ECO:0000313" key="5">
    <source>
        <dbReference type="EMBL" id="GMS89078.1"/>
    </source>
</evidence>
<proteinExistence type="predicted"/>
<dbReference type="GO" id="GO:0019005">
    <property type="term" value="C:SCF ubiquitin ligase complex"/>
    <property type="evidence" value="ECO:0007669"/>
    <property type="project" value="TreeGrafter"/>
</dbReference>
<dbReference type="Gene3D" id="1.20.1280.50">
    <property type="match status" value="1"/>
</dbReference>
<dbReference type="InterPro" id="IPR036047">
    <property type="entry name" value="F-box-like_dom_sf"/>
</dbReference>
<comment type="caution">
    <text evidence="5">The sequence shown here is derived from an EMBL/GenBank/DDBJ whole genome shotgun (WGS) entry which is preliminary data.</text>
</comment>
<dbReference type="GO" id="GO:0045202">
    <property type="term" value="C:synapse"/>
    <property type="evidence" value="ECO:0007669"/>
    <property type="project" value="UniProtKB-SubCell"/>
</dbReference>
<dbReference type="Pfam" id="PF12937">
    <property type="entry name" value="F-box-like"/>
    <property type="match status" value="1"/>
</dbReference>